<gene>
    <name evidence="1" type="ordered locus">Ksed_01980</name>
</gene>
<organism evidence="1 2">
    <name type="scientific">Kytococcus sedentarius (strain ATCC 14392 / DSM 20547 / JCM 11482 / CCUG 33030 / NBRC 15357 / NCTC 11040 / CCM 314 / 541)</name>
    <name type="common">Micrococcus sedentarius</name>
    <dbReference type="NCBI Taxonomy" id="478801"/>
    <lineage>
        <taxon>Bacteria</taxon>
        <taxon>Bacillati</taxon>
        <taxon>Actinomycetota</taxon>
        <taxon>Actinomycetes</taxon>
        <taxon>Micrococcales</taxon>
        <taxon>Kytococcaceae</taxon>
        <taxon>Kytococcus</taxon>
    </lineage>
</organism>
<evidence type="ECO:0008006" key="3">
    <source>
        <dbReference type="Google" id="ProtNLM"/>
    </source>
</evidence>
<proteinExistence type="predicted"/>
<evidence type="ECO:0000313" key="2">
    <source>
        <dbReference type="Proteomes" id="UP000006666"/>
    </source>
</evidence>
<dbReference type="SUPFAM" id="SSF54593">
    <property type="entry name" value="Glyoxalase/Bleomycin resistance protein/Dihydroxybiphenyl dioxygenase"/>
    <property type="match status" value="1"/>
</dbReference>
<dbReference type="Proteomes" id="UP000006666">
    <property type="component" value="Chromosome"/>
</dbReference>
<dbReference type="Gene3D" id="3.10.180.10">
    <property type="entry name" value="2,3-Dihydroxybiphenyl 1,2-Dioxygenase, domain 1"/>
    <property type="match status" value="1"/>
</dbReference>
<accession>C7NJF4</accession>
<reference evidence="1 2" key="1">
    <citation type="journal article" date="2009" name="Stand. Genomic Sci.">
        <title>Complete genome sequence of Kytococcus sedentarius type strain (541).</title>
        <authorList>
            <person name="Sims D."/>
            <person name="Brettin T."/>
            <person name="Detter J.C."/>
            <person name="Han C."/>
            <person name="Lapidus A."/>
            <person name="Copeland A."/>
            <person name="Glavina Del Rio T."/>
            <person name="Nolan M."/>
            <person name="Chen F."/>
            <person name="Lucas S."/>
            <person name="Tice H."/>
            <person name="Cheng J.F."/>
            <person name="Bruce D."/>
            <person name="Goodwin L."/>
            <person name="Pitluck S."/>
            <person name="Ovchinnikova G."/>
            <person name="Pati A."/>
            <person name="Ivanova N."/>
            <person name="Mavrommatis K."/>
            <person name="Chen A."/>
            <person name="Palaniappan K."/>
            <person name="D'haeseleer P."/>
            <person name="Chain P."/>
            <person name="Bristow J."/>
            <person name="Eisen J.A."/>
            <person name="Markowitz V."/>
            <person name="Hugenholtz P."/>
            <person name="Schneider S."/>
            <person name="Goker M."/>
            <person name="Pukall R."/>
            <person name="Kyrpides N.C."/>
            <person name="Klenk H.P."/>
        </authorList>
    </citation>
    <scope>NUCLEOTIDE SEQUENCE [LARGE SCALE GENOMIC DNA]</scope>
    <source>
        <strain evidence="2">ATCC 14392 / DSM 20547 / JCM 11482 / CCUG 33030 / NBRC 15357 / NCTC 11040 / CCM 314 / 541</strain>
    </source>
</reference>
<protein>
    <recommendedName>
        <fullName evidence="3">Glyoxalase-like domain-containing protein</fullName>
    </recommendedName>
</protein>
<dbReference type="InterPro" id="IPR029068">
    <property type="entry name" value="Glyas_Bleomycin-R_OHBP_Dase"/>
</dbReference>
<name>C7NJF4_KYTSD</name>
<evidence type="ECO:0000313" key="1">
    <source>
        <dbReference type="EMBL" id="ACV05284.1"/>
    </source>
</evidence>
<dbReference type="HOGENOM" id="CLU_2508419_0_0_11"/>
<keyword evidence="2" id="KW-1185">Reference proteome</keyword>
<dbReference type="KEGG" id="kse:Ksed_01980"/>
<dbReference type="eggNOG" id="COG3324">
    <property type="taxonomic scope" value="Bacteria"/>
</dbReference>
<sequence length="85" mass="9031">MPQLGQDGIFGIGPLEAGEEALWVQYTLVPQLDPVLARARELGAGQVGEVMDLGFGRSAHLTTPAGAAFGLFEGSEEMREQMEQG</sequence>
<dbReference type="STRING" id="478801.Ksed_01980"/>
<dbReference type="AlphaFoldDB" id="C7NJF4"/>
<dbReference type="EMBL" id="CP001686">
    <property type="protein sequence ID" value="ACV05284.1"/>
    <property type="molecule type" value="Genomic_DNA"/>
</dbReference>